<dbReference type="InterPro" id="IPR043141">
    <property type="entry name" value="Ribosomal_uL10-like_sf"/>
</dbReference>
<comment type="similarity">
    <text evidence="2">Belongs to the universal ribosomal protein uL10 family.</text>
</comment>
<protein>
    <recommendedName>
        <fullName evidence="5">Large ribosomal subunit protein uL10</fullName>
    </recommendedName>
    <alternativeName>
        <fullName evidence="6">60S acidic ribosomal protein P0</fullName>
    </alternativeName>
</protein>
<evidence type="ECO:0000256" key="1">
    <source>
        <dbReference type="ARBA" id="ARBA00002200"/>
    </source>
</evidence>
<evidence type="ECO:0000256" key="2">
    <source>
        <dbReference type="ARBA" id="ARBA00008889"/>
    </source>
</evidence>
<dbReference type="GO" id="GO:0003735">
    <property type="term" value="F:structural constituent of ribosome"/>
    <property type="evidence" value="ECO:0007669"/>
    <property type="project" value="TreeGrafter"/>
</dbReference>
<reference evidence="7" key="2">
    <citation type="submission" date="2025-08" db="UniProtKB">
        <authorList>
            <consortium name="Ensembl"/>
        </authorList>
    </citation>
    <scope>IDENTIFICATION</scope>
</reference>
<dbReference type="OMA" id="WASILCC"/>
<dbReference type="GO" id="GO:0000027">
    <property type="term" value="P:ribosomal large subunit assembly"/>
    <property type="evidence" value="ECO:0007669"/>
    <property type="project" value="TreeGrafter"/>
</dbReference>
<keyword evidence="8" id="KW-1185">Reference proteome</keyword>
<organism evidence="7 8">
    <name type="scientific">Vombatus ursinus</name>
    <name type="common">Common wombat</name>
    <dbReference type="NCBI Taxonomy" id="29139"/>
    <lineage>
        <taxon>Eukaryota</taxon>
        <taxon>Metazoa</taxon>
        <taxon>Chordata</taxon>
        <taxon>Craniata</taxon>
        <taxon>Vertebrata</taxon>
        <taxon>Euteleostomi</taxon>
        <taxon>Mammalia</taxon>
        <taxon>Metatheria</taxon>
        <taxon>Diprotodontia</taxon>
        <taxon>Vombatidae</taxon>
        <taxon>Vombatus</taxon>
    </lineage>
</organism>
<evidence type="ECO:0000256" key="4">
    <source>
        <dbReference type="ARBA" id="ARBA00023274"/>
    </source>
</evidence>
<dbReference type="SUPFAM" id="SSF160369">
    <property type="entry name" value="Ribosomal protein L10-like"/>
    <property type="match status" value="1"/>
</dbReference>
<proteinExistence type="inferred from homology"/>
<dbReference type="PANTHER" id="PTHR45699:SF3">
    <property type="entry name" value="LARGE RIBOSOMAL SUBUNIT PROTEIN UL10"/>
    <property type="match status" value="1"/>
</dbReference>
<dbReference type="GO" id="GO:0022625">
    <property type="term" value="C:cytosolic large ribosomal subunit"/>
    <property type="evidence" value="ECO:0007669"/>
    <property type="project" value="TreeGrafter"/>
</dbReference>
<keyword evidence="3" id="KW-0689">Ribosomal protein</keyword>
<dbReference type="AlphaFoldDB" id="A0A4X2LM28"/>
<dbReference type="InterPro" id="IPR050323">
    <property type="entry name" value="Ribosomal_protein_uL10"/>
</dbReference>
<dbReference type="FunFam" id="3.30.70.1730:FF:000002">
    <property type="entry name" value="60S acidic ribosomal protein P0"/>
    <property type="match status" value="1"/>
</dbReference>
<evidence type="ECO:0000256" key="6">
    <source>
        <dbReference type="ARBA" id="ARBA00035444"/>
    </source>
</evidence>
<evidence type="ECO:0000256" key="5">
    <source>
        <dbReference type="ARBA" id="ARBA00035202"/>
    </source>
</evidence>
<dbReference type="Ensembl" id="ENSVURT00010029819.1">
    <property type="protein sequence ID" value="ENSVURP00010026184.1"/>
    <property type="gene ID" value="ENSVURG00010020055.1"/>
</dbReference>
<dbReference type="InterPro" id="IPR001790">
    <property type="entry name" value="Ribosomal_uL10"/>
</dbReference>
<dbReference type="GO" id="GO:0002181">
    <property type="term" value="P:cytoplasmic translation"/>
    <property type="evidence" value="ECO:0007669"/>
    <property type="project" value="TreeGrafter"/>
</dbReference>
<evidence type="ECO:0000256" key="3">
    <source>
        <dbReference type="ARBA" id="ARBA00022980"/>
    </source>
</evidence>
<accession>A0A4X2LM28</accession>
<dbReference type="Proteomes" id="UP000314987">
    <property type="component" value="Unassembled WGS sequence"/>
</dbReference>
<evidence type="ECO:0000313" key="7">
    <source>
        <dbReference type="Ensembl" id="ENSVURP00010026184.1"/>
    </source>
</evidence>
<dbReference type="Pfam" id="PF00466">
    <property type="entry name" value="Ribosomal_L10"/>
    <property type="match status" value="1"/>
</dbReference>
<dbReference type="CDD" id="cd05795">
    <property type="entry name" value="Ribosomal_P0_L10e"/>
    <property type="match status" value="1"/>
</dbReference>
<sequence length="160" mass="17747">MPREDRATWKSNYFLKIIQLLDDYPKRFIVAADNVGSKQMQQIRISLHGKAVVLMGKNTMMRKAICGHLETNPALEKLLPRIPGNVGFVFTKEDLTEIRDMLLANKVPAAAGTGAIAPCDVTVPAQNTGLDPEKTSFFQALELSWASILCCGRTSQRKWG</sequence>
<reference evidence="8" key="1">
    <citation type="submission" date="2018-12" db="EMBL/GenBank/DDBJ databases">
        <authorList>
            <person name="Yazar S."/>
        </authorList>
    </citation>
    <scope>NUCLEOTIDE SEQUENCE [LARGE SCALE GENOMIC DNA]</scope>
</reference>
<dbReference type="GO" id="GO:0070180">
    <property type="term" value="F:large ribosomal subunit rRNA binding"/>
    <property type="evidence" value="ECO:0007669"/>
    <property type="project" value="TreeGrafter"/>
</dbReference>
<dbReference type="STRING" id="29139.ENSVURP00010026184"/>
<dbReference type="Gene3D" id="3.30.70.1730">
    <property type="match status" value="1"/>
</dbReference>
<name>A0A4X2LM28_VOMUR</name>
<dbReference type="PANTHER" id="PTHR45699">
    <property type="entry name" value="60S ACIDIC RIBOSOMAL PROTEIN P0"/>
    <property type="match status" value="1"/>
</dbReference>
<dbReference type="GeneTree" id="ENSGT00390000017839"/>
<keyword evidence="4" id="KW-0687">Ribonucleoprotein</keyword>
<reference evidence="7" key="3">
    <citation type="submission" date="2025-09" db="UniProtKB">
        <authorList>
            <consortium name="Ensembl"/>
        </authorList>
    </citation>
    <scope>IDENTIFICATION</scope>
</reference>
<evidence type="ECO:0000313" key="8">
    <source>
        <dbReference type="Proteomes" id="UP000314987"/>
    </source>
</evidence>
<comment type="function">
    <text evidence="1">Ribosomal protein P0 is the functional equivalent of E.coli protein L10.</text>
</comment>